<dbReference type="RefSeq" id="WP_091543245.1">
    <property type="nucleotide sequence ID" value="NZ_FMUS01000013.1"/>
</dbReference>
<dbReference type="Pfam" id="PF01432">
    <property type="entry name" value="Peptidase_M3"/>
    <property type="match status" value="1"/>
</dbReference>
<dbReference type="PANTHER" id="PTHR11804">
    <property type="entry name" value="PROTEASE M3 THIMET OLIGOPEPTIDASE-RELATED"/>
    <property type="match status" value="1"/>
</dbReference>
<reference evidence="8 9" key="1">
    <citation type="submission" date="2016-10" db="EMBL/GenBank/DDBJ databases">
        <authorList>
            <person name="de Groot N.N."/>
        </authorList>
    </citation>
    <scope>NUCLEOTIDE SEQUENCE [LARGE SCALE GENOMIC DNA]</scope>
    <source>
        <strain evidence="8 9">DSM 18978</strain>
    </source>
</reference>
<keyword evidence="5 6" id="KW-0482">Metalloprotease</keyword>
<keyword evidence="1 6" id="KW-0645">Protease</keyword>
<dbReference type="InterPro" id="IPR045090">
    <property type="entry name" value="Pept_M3A_M3B"/>
</dbReference>
<evidence type="ECO:0000256" key="5">
    <source>
        <dbReference type="ARBA" id="ARBA00023049"/>
    </source>
</evidence>
<sequence length="557" mass="66485">MIDVQDLKLLENELQQLLDIPIKNVKDLEEWILKESQLLKEIKEQMAKFYIDFNCYNNDHKIKEKYEFSQEFITPMLKQFKSKLDLKFYNNPYKTELDQQYYRQYILSRSNSIEIFNEKNISLEINEEMLINQYSTIMGEMMVNWEGEEKTLQQMSLFLMDSNRNTREKAWKLIQERRMHANKELDNIMDQLIQIRHQIAVNSGFNNYRDYMFKKYERFDYTPDDCKTFHRAVERIVVPYKDVLEKRLKEKLEVEQLMPWDSQGIPQCDKPLQPLKDSQVLVEGCIKLLNQVDSKYGDLLSQMQRDGMLDLDSRRAKSPGGFCSYLPITGLSFIFMNFAGTYEGLTTMVHEMGHAVHNMMKKSIPIYNYQNTPMESAELASMSMELLTIDNWNYLYPDELEFKKVRGDHIEDIIKFIPWAMTVDKFQHWMYENPDHTAEERNKKFKEIALSLSHHYEDWSQYQVELENRWKAQIHIYEVPFYYIEYAIAQLGALQVWKEYKKNPGIALENYEKALKLGSSKPLPQVYEAAGIKFDFTEETIKELMEFLSQQLENIQQ</sequence>
<keyword evidence="2 6" id="KW-0479">Metal-binding</keyword>
<comment type="similarity">
    <text evidence="6">Belongs to the peptidase M3 family.</text>
</comment>
<evidence type="ECO:0000313" key="9">
    <source>
        <dbReference type="Proteomes" id="UP000198636"/>
    </source>
</evidence>
<dbReference type="GO" id="GO:0046872">
    <property type="term" value="F:metal ion binding"/>
    <property type="evidence" value="ECO:0007669"/>
    <property type="project" value="UniProtKB-UniRule"/>
</dbReference>
<evidence type="ECO:0000256" key="4">
    <source>
        <dbReference type="ARBA" id="ARBA00022833"/>
    </source>
</evidence>
<dbReference type="InterPro" id="IPR001567">
    <property type="entry name" value="Pept_M3A_M3B_dom"/>
</dbReference>
<evidence type="ECO:0000256" key="3">
    <source>
        <dbReference type="ARBA" id="ARBA00022801"/>
    </source>
</evidence>
<dbReference type="NCBIfam" id="TIGR02289">
    <property type="entry name" value="M3_not_pepF"/>
    <property type="match status" value="1"/>
</dbReference>
<dbReference type="GO" id="GO:0006518">
    <property type="term" value="P:peptide metabolic process"/>
    <property type="evidence" value="ECO:0007669"/>
    <property type="project" value="TreeGrafter"/>
</dbReference>
<organism evidence="8 9">
    <name type="scientific">Alkaliphilus peptidifermentans DSM 18978</name>
    <dbReference type="NCBI Taxonomy" id="1120976"/>
    <lineage>
        <taxon>Bacteria</taxon>
        <taxon>Bacillati</taxon>
        <taxon>Bacillota</taxon>
        <taxon>Clostridia</taxon>
        <taxon>Peptostreptococcales</taxon>
        <taxon>Natronincolaceae</taxon>
        <taxon>Alkaliphilus</taxon>
    </lineage>
</organism>
<evidence type="ECO:0000256" key="6">
    <source>
        <dbReference type="RuleBase" id="RU003435"/>
    </source>
</evidence>
<dbReference type="Proteomes" id="UP000198636">
    <property type="component" value="Unassembled WGS sequence"/>
</dbReference>
<dbReference type="PANTHER" id="PTHR11804:SF48">
    <property type="entry name" value="PUTATIVE-RELATED"/>
    <property type="match status" value="1"/>
</dbReference>
<dbReference type="STRING" id="1120976.SAMN03080606_02185"/>
<dbReference type="AlphaFoldDB" id="A0A1G5I092"/>
<protein>
    <submittedName>
        <fullName evidence="8">Oligoendopeptidase F</fullName>
    </submittedName>
</protein>
<evidence type="ECO:0000259" key="7">
    <source>
        <dbReference type="Pfam" id="PF01432"/>
    </source>
</evidence>
<proteinExistence type="inferred from homology"/>
<name>A0A1G5I092_9FIRM</name>
<dbReference type="GO" id="GO:0004222">
    <property type="term" value="F:metalloendopeptidase activity"/>
    <property type="evidence" value="ECO:0007669"/>
    <property type="project" value="InterPro"/>
</dbReference>
<keyword evidence="3 6" id="KW-0378">Hydrolase</keyword>
<gene>
    <name evidence="8" type="ORF">SAMN03080606_02185</name>
</gene>
<dbReference type="EMBL" id="FMUS01000013">
    <property type="protein sequence ID" value="SCY69453.1"/>
    <property type="molecule type" value="Genomic_DNA"/>
</dbReference>
<dbReference type="OrthoDB" id="9762795at2"/>
<feature type="domain" description="Peptidase M3A/M3B catalytic" evidence="7">
    <location>
        <begin position="160"/>
        <end position="544"/>
    </location>
</feature>
<dbReference type="InterPro" id="IPR011976">
    <property type="entry name" value="Pept_M3B_oligopep-rel"/>
</dbReference>
<keyword evidence="4 6" id="KW-0862">Zinc</keyword>
<accession>A0A1G5I092</accession>
<evidence type="ECO:0000313" key="8">
    <source>
        <dbReference type="EMBL" id="SCY69453.1"/>
    </source>
</evidence>
<evidence type="ECO:0000256" key="1">
    <source>
        <dbReference type="ARBA" id="ARBA00022670"/>
    </source>
</evidence>
<dbReference type="CDD" id="cd09606">
    <property type="entry name" value="M3B_PepF"/>
    <property type="match status" value="1"/>
</dbReference>
<dbReference type="GO" id="GO:0006508">
    <property type="term" value="P:proteolysis"/>
    <property type="evidence" value="ECO:0007669"/>
    <property type="project" value="UniProtKB-KW"/>
</dbReference>
<comment type="cofactor">
    <cofactor evidence="6">
        <name>Zn(2+)</name>
        <dbReference type="ChEBI" id="CHEBI:29105"/>
    </cofactor>
    <text evidence="6">Binds 1 zinc ion.</text>
</comment>
<dbReference type="SUPFAM" id="SSF55486">
    <property type="entry name" value="Metalloproteases ('zincins'), catalytic domain"/>
    <property type="match status" value="1"/>
</dbReference>
<keyword evidence="9" id="KW-1185">Reference proteome</keyword>
<evidence type="ECO:0000256" key="2">
    <source>
        <dbReference type="ARBA" id="ARBA00022723"/>
    </source>
</evidence>
<dbReference type="Gene3D" id="1.10.1370.30">
    <property type="match status" value="1"/>
</dbReference>